<evidence type="ECO:0000256" key="2">
    <source>
        <dbReference type="ARBA" id="ARBA00011738"/>
    </source>
</evidence>
<sequence length="409" mass="46123">MIQNVAVRKISLANYRGLISPKDYSQILDQAKSLKGLRVLHVNTSTDGGVGEILKTLVPLLQDVGIAAEWVIFDKNNNFFKVSKDLHNFLQGKKGDLTDEQKDLYLSVNEQLAQVLNQRQFDILLIHDPQPAAAITFIPNRISSIWRCHIDTSKTNVFVWNWFSKFLPKYDRYIFTLRKYIGKDLDYKKCRIIPPAIDPLSEKNDPLDKMASDRIVKNFGIDPAKPLVSQISRFDPWKDPWGVMDAYREAKKEILNLQLGLVGVFAPDDPEAKEVVADLRKYAKSDPDIHILSNLDGVGNLEVNGFQVASDAIIQKSTREGFGLTVSEGMWKGKPVIGGKTGGIVEQIVDGDTGFLVTTAHETAEKIVYLLKNPDAANKMGVRGKERVRQHFLITRLLLDHLRLYDELV</sequence>
<dbReference type="InterPro" id="IPR001296">
    <property type="entry name" value="Glyco_trans_1"/>
</dbReference>
<comment type="caution">
    <text evidence="9">The sequence shown here is derived from an EMBL/GenBank/DDBJ whole genome shotgun (WGS) entry which is preliminary data.</text>
</comment>
<dbReference type="InterPro" id="IPR049438">
    <property type="entry name" value="TreT_GT1"/>
</dbReference>
<protein>
    <submittedName>
        <fullName evidence="9">Uncharacterized protein</fullName>
    </submittedName>
</protein>
<feature type="domain" description="Trehalose synthase N-terminal" evidence="8">
    <location>
        <begin position="42"/>
        <end position="181"/>
    </location>
</feature>
<reference evidence="9 10" key="1">
    <citation type="journal article" date="2016" name="Nat. Commun.">
        <title>Thousands of microbial genomes shed light on interconnected biogeochemical processes in an aquifer system.</title>
        <authorList>
            <person name="Anantharaman K."/>
            <person name="Brown C.T."/>
            <person name="Hug L.A."/>
            <person name="Sharon I."/>
            <person name="Castelle C.J."/>
            <person name="Probst A.J."/>
            <person name="Thomas B.C."/>
            <person name="Singh A."/>
            <person name="Wilkins M.J."/>
            <person name="Karaoz U."/>
            <person name="Brodie E.L."/>
            <person name="Williams K.H."/>
            <person name="Hubbard S.S."/>
            <person name="Banfield J.F."/>
        </authorList>
    </citation>
    <scope>NUCLEOTIDE SEQUENCE [LARGE SCALE GENOMIC DNA]</scope>
</reference>
<evidence type="ECO:0000259" key="8">
    <source>
        <dbReference type="Pfam" id="PF21269"/>
    </source>
</evidence>
<dbReference type="PANTHER" id="PTHR47779:SF1">
    <property type="entry name" value="SYNTHASE (CCG-9), PUTATIVE (AFU_ORTHOLOGUE AFUA_3G12100)-RELATED"/>
    <property type="match status" value="1"/>
</dbReference>
<organism evidence="9 10">
    <name type="scientific">Candidatus Woykebacteria bacterium RBG_19FT_COMBO_43_10</name>
    <dbReference type="NCBI Taxonomy" id="1802598"/>
    <lineage>
        <taxon>Bacteria</taxon>
        <taxon>Candidatus Woykeibacteriota</taxon>
    </lineage>
</organism>
<evidence type="ECO:0000313" key="10">
    <source>
        <dbReference type="Proteomes" id="UP000176645"/>
    </source>
</evidence>
<name>A0A1G1WG17_9BACT</name>
<dbReference type="EMBL" id="MHCU01000065">
    <property type="protein sequence ID" value="OGY26635.1"/>
    <property type="molecule type" value="Genomic_DNA"/>
</dbReference>
<keyword evidence="6" id="KW-0119">Carbohydrate metabolism</keyword>
<comment type="similarity">
    <text evidence="1">Belongs to the glycosyltransferase group 1 family. Glycosyltransferase 4 subfamily.</text>
</comment>
<evidence type="ECO:0000256" key="6">
    <source>
        <dbReference type="ARBA" id="ARBA00023277"/>
    </source>
</evidence>
<gene>
    <name evidence="9" type="ORF">A2Z42_01905</name>
</gene>
<evidence type="ECO:0000259" key="7">
    <source>
        <dbReference type="Pfam" id="PF00534"/>
    </source>
</evidence>
<dbReference type="InterPro" id="IPR052078">
    <property type="entry name" value="Trehalose_Metab_GTase"/>
</dbReference>
<dbReference type="Proteomes" id="UP000176645">
    <property type="component" value="Unassembled WGS sequence"/>
</dbReference>
<accession>A0A1G1WG17</accession>
<dbReference type="GO" id="GO:0016757">
    <property type="term" value="F:glycosyltransferase activity"/>
    <property type="evidence" value="ECO:0007669"/>
    <property type="project" value="UniProtKB-KW"/>
</dbReference>
<dbReference type="GO" id="GO:0006006">
    <property type="term" value="P:glucose metabolic process"/>
    <property type="evidence" value="ECO:0007669"/>
    <property type="project" value="UniProtKB-KW"/>
</dbReference>
<evidence type="ECO:0000256" key="3">
    <source>
        <dbReference type="ARBA" id="ARBA00022526"/>
    </source>
</evidence>
<dbReference type="PANTHER" id="PTHR47779">
    <property type="entry name" value="SYNTHASE (CCG-9), PUTATIVE (AFU_ORTHOLOGUE AFUA_3G12100)-RELATED"/>
    <property type="match status" value="1"/>
</dbReference>
<dbReference type="SUPFAM" id="SSF53756">
    <property type="entry name" value="UDP-Glycosyltransferase/glycogen phosphorylase"/>
    <property type="match status" value="1"/>
</dbReference>
<feature type="domain" description="Glycosyl transferase family 1" evidence="7">
    <location>
        <begin position="214"/>
        <end position="387"/>
    </location>
</feature>
<evidence type="ECO:0000256" key="4">
    <source>
        <dbReference type="ARBA" id="ARBA00022676"/>
    </source>
</evidence>
<keyword evidence="3" id="KW-0313">Glucose metabolism</keyword>
<dbReference type="AlphaFoldDB" id="A0A1G1WG17"/>
<keyword evidence="5" id="KW-0808">Transferase</keyword>
<dbReference type="Pfam" id="PF21269">
    <property type="entry name" value="TreT_GT1"/>
    <property type="match status" value="1"/>
</dbReference>
<dbReference type="Pfam" id="PF00534">
    <property type="entry name" value="Glycos_transf_1"/>
    <property type="match status" value="1"/>
</dbReference>
<proteinExistence type="inferred from homology"/>
<evidence type="ECO:0000313" key="9">
    <source>
        <dbReference type="EMBL" id="OGY26635.1"/>
    </source>
</evidence>
<keyword evidence="4" id="KW-0328">Glycosyltransferase</keyword>
<evidence type="ECO:0000256" key="1">
    <source>
        <dbReference type="ARBA" id="ARBA00009481"/>
    </source>
</evidence>
<dbReference type="Gene3D" id="3.40.50.2000">
    <property type="entry name" value="Glycogen Phosphorylase B"/>
    <property type="match status" value="2"/>
</dbReference>
<comment type="subunit">
    <text evidence="2">Homodimer.</text>
</comment>
<evidence type="ECO:0000256" key="5">
    <source>
        <dbReference type="ARBA" id="ARBA00022679"/>
    </source>
</evidence>